<protein>
    <recommendedName>
        <fullName evidence="6">WYL domain-containing protein</fullName>
    </recommendedName>
</protein>
<evidence type="ECO:0000313" key="5">
    <source>
        <dbReference type="Proteomes" id="UP000005737"/>
    </source>
</evidence>
<feature type="domain" description="PafC HTH" evidence="2">
    <location>
        <begin position="6"/>
        <end position="103"/>
    </location>
</feature>
<dbReference type="PANTHER" id="PTHR34580">
    <property type="match status" value="1"/>
</dbReference>
<dbReference type="RefSeq" id="WP_002770266.1">
    <property type="nucleotide sequence ID" value="NZ_JH597773.1"/>
</dbReference>
<evidence type="ECO:0000259" key="2">
    <source>
        <dbReference type="Pfam" id="PF19187"/>
    </source>
</evidence>
<dbReference type="PANTHER" id="PTHR34580:SF1">
    <property type="entry name" value="PROTEIN PAFC"/>
    <property type="match status" value="1"/>
</dbReference>
<dbReference type="PROSITE" id="PS52050">
    <property type="entry name" value="WYL"/>
    <property type="match status" value="1"/>
</dbReference>
<dbReference type="HOGENOM" id="CLU_876596_0_0_12"/>
<name>H2CEF3_9LEPT</name>
<dbReference type="PIRSF" id="PIRSF016838">
    <property type="entry name" value="PafC"/>
    <property type="match status" value="1"/>
</dbReference>
<organism evidence="4 5">
    <name type="scientific">Leptonema illini DSM 21528</name>
    <dbReference type="NCBI Taxonomy" id="929563"/>
    <lineage>
        <taxon>Bacteria</taxon>
        <taxon>Pseudomonadati</taxon>
        <taxon>Spirochaetota</taxon>
        <taxon>Spirochaetia</taxon>
        <taxon>Leptospirales</taxon>
        <taxon>Leptospiraceae</taxon>
        <taxon>Leptonema</taxon>
    </lineage>
</organism>
<dbReference type="InterPro" id="IPR051534">
    <property type="entry name" value="CBASS_pafABC_assoc_protein"/>
</dbReference>
<dbReference type="InterPro" id="IPR043839">
    <property type="entry name" value="PafC_HTH"/>
</dbReference>
<dbReference type="InterPro" id="IPR028349">
    <property type="entry name" value="PafC-like"/>
</dbReference>
<dbReference type="InterPro" id="IPR057727">
    <property type="entry name" value="WCX_dom"/>
</dbReference>
<dbReference type="Pfam" id="PF25583">
    <property type="entry name" value="WCX"/>
    <property type="match status" value="1"/>
</dbReference>
<feature type="domain" description="WCX" evidence="3">
    <location>
        <begin position="230"/>
        <end position="301"/>
    </location>
</feature>
<keyword evidence="5" id="KW-1185">Reference proteome</keyword>
<proteinExistence type="predicted"/>
<feature type="domain" description="WYL" evidence="1">
    <location>
        <begin position="138"/>
        <end position="204"/>
    </location>
</feature>
<evidence type="ECO:0008006" key="6">
    <source>
        <dbReference type="Google" id="ProtNLM"/>
    </source>
</evidence>
<dbReference type="InterPro" id="IPR026881">
    <property type="entry name" value="WYL_dom"/>
</dbReference>
<dbReference type="STRING" id="183.GCA_002009735_00953"/>
<dbReference type="Pfam" id="PF13280">
    <property type="entry name" value="WYL"/>
    <property type="match status" value="1"/>
</dbReference>
<gene>
    <name evidence="4" type="ORF">Lepil_0838</name>
</gene>
<sequence length="309" mass="35704">MSTIEELQQIFRILPVLVQRRSMPIAELMELGGYAKKKDLIEDIEAMTMLGTPPYSPADLFDVEIRHDTVFLHSDPEIDRPLSLTPQEWSLLRSLIDADRAMTANGALPETERIRLMESLGAVPVHFIEAGPETEFRSRIEEALGGDRAVRLLYSNSDGPEEAERLVDPWFLNEYNRSKYLFGFDRGKGESRIFRLDRIVKLTVQKEARQNPAPDDLEAVRKARSSEPDLTIRFRFPRSVLPALKREFSFYIEGEHNDTITASVKTSSLEFFRWHLRAYAPFLEVIEPIELREWIVNEARRFPMPELLA</sequence>
<evidence type="ECO:0000259" key="3">
    <source>
        <dbReference type="Pfam" id="PF25583"/>
    </source>
</evidence>
<accession>H2CEF3</accession>
<dbReference type="Pfam" id="PF19187">
    <property type="entry name" value="HTH_PafC"/>
    <property type="match status" value="1"/>
</dbReference>
<evidence type="ECO:0000259" key="1">
    <source>
        <dbReference type="Pfam" id="PF13280"/>
    </source>
</evidence>
<dbReference type="AlphaFoldDB" id="H2CEF3"/>
<dbReference type="EMBL" id="JH597773">
    <property type="protein sequence ID" value="EHQ05539.1"/>
    <property type="molecule type" value="Genomic_DNA"/>
</dbReference>
<evidence type="ECO:0000313" key="4">
    <source>
        <dbReference type="EMBL" id="EHQ05539.1"/>
    </source>
</evidence>
<dbReference type="Proteomes" id="UP000005737">
    <property type="component" value="Unassembled WGS sequence"/>
</dbReference>
<reference evidence="4 5" key="1">
    <citation type="submission" date="2011-10" db="EMBL/GenBank/DDBJ databases">
        <title>The Improved High-Quality Draft genome of Leptonema illini DSM 21528.</title>
        <authorList>
            <consortium name="US DOE Joint Genome Institute (JGI-PGF)"/>
            <person name="Lucas S."/>
            <person name="Copeland A."/>
            <person name="Lapidus A."/>
            <person name="Glavina del Rio T."/>
            <person name="Dalin E."/>
            <person name="Tice H."/>
            <person name="Bruce D."/>
            <person name="Goodwin L."/>
            <person name="Pitluck S."/>
            <person name="Peters L."/>
            <person name="Mikhailova N."/>
            <person name="Held B."/>
            <person name="Kyrpides N."/>
            <person name="Mavromatis K."/>
            <person name="Ivanova N."/>
            <person name="Markowitz V."/>
            <person name="Cheng J.-F."/>
            <person name="Hugenholtz P."/>
            <person name="Woyke T."/>
            <person name="Wu D."/>
            <person name="Gronow S."/>
            <person name="Wellnitz S."/>
            <person name="Brambilla E.-M."/>
            <person name="Klenk H.-P."/>
            <person name="Eisen J.A."/>
        </authorList>
    </citation>
    <scope>NUCLEOTIDE SEQUENCE [LARGE SCALE GENOMIC DNA]</scope>
    <source>
        <strain evidence="4 5">DSM 21528</strain>
    </source>
</reference>